<dbReference type="CDD" id="cd14947">
    <property type="entry name" value="NBR1_like"/>
    <property type="match status" value="1"/>
</dbReference>
<dbReference type="GO" id="GO:0016301">
    <property type="term" value="F:kinase activity"/>
    <property type="evidence" value="ECO:0007669"/>
    <property type="project" value="UniProtKB-KW"/>
</dbReference>
<evidence type="ECO:0000259" key="12">
    <source>
        <dbReference type="PROSITE" id="PS50290"/>
    </source>
</evidence>
<dbReference type="GO" id="GO:0005524">
    <property type="term" value="F:ATP binding"/>
    <property type="evidence" value="ECO:0007669"/>
    <property type="project" value="UniProtKB-KW"/>
</dbReference>
<dbReference type="InterPro" id="IPR010255">
    <property type="entry name" value="Haem_peroxidase_sf"/>
</dbReference>
<keyword evidence="5" id="KW-0547">Nucleotide-binding</keyword>
<dbReference type="GO" id="GO:0006979">
    <property type="term" value="P:response to oxidative stress"/>
    <property type="evidence" value="ECO:0007669"/>
    <property type="project" value="InterPro"/>
</dbReference>
<dbReference type="InterPro" id="IPR000403">
    <property type="entry name" value="PI3/4_kinase_cat_dom"/>
</dbReference>
<evidence type="ECO:0000256" key="11">
    <source>
        <dbReference type="SAM" id="MobiDB-lite"/>
    </source>
</evidence>
<dbReference type="EMBL" id="FR824349">
    <property type="protein sequence ID" value="CCA25531.1"/>
    <property type="molecule type" value="Genomic_DNA"/>
</dbReference>
<name>F0WVT1_9STRA</name>
<gene>
    <name evidence="14" type="primary">AlNc14C304G10417</name>
    <name evidence="14" type="ORF">ALNC14_116750</name>
</gene>
<dbReference type="Gene3D" id="1.10.420.10">
    <property type="entry name" value="Peroxidase, domain 2"/>
    <property type="match status" value="1"/>
</dbReference>
<dbReference type="InterPro" id="IPR019793">
    <property type="entry name" value="Peroxidases_heam-ligand_BS"/>
</dbReference>
<feature type="domain" description="Plant heme peroxidase family profile" evidence="13">
    <location>
        <begin position="1297"/>
        <end position="1428"/>
    </location>
</feature>
<dbReference type="InterPro" id="IPR013783">
    <property type="entry name" value="Ig-like_fold"/>
</dbReference>
<evidence type="ECO:0000256" key="2">
    <source>
        <dbReference type="ARBA" id="ARBA00022617"/>
    </source>
</evidence>
<dbReference type="Pfam" id="PF16158">
    <property type="entry name" value="N_BRCA1_IG"/>
    <property type="match status" value="1"/>
</dbReference>
<feature type="region of interest" description="Disordered" evidence="11">
    <location>
        <begin position="123"/>
        <end position="158"/>
    </location>
</feature>
<keyword evidence="4" id="KW-0479">Metal-binding</keyword>
<dbReference type="Gene3D" id="2.60.40.10">
    <property type="entry name" value="Immunoglobulins"/>
    <property type="match status" value="1"/>
</dbReference>
<keyword evidence="8" id="KW-0560">Oxidoreductase</keyword>
<dbReference type="PANTHER" id="PTHR45800">
    <property type="entry name" value="PHOSPHATIDYLINOSITOL 4-KINASE GAMMA"/>
    <property type="match status" value="1"/>
</dbReference>
<dbReference type="InterPro" id="IPR002016">
    <property type="entry name" value="Haem_peroxidase"/>
</dbReference>
<keyword evidence="6 14" id="KW-0418">Kinase</keyword>
<dbReference type="GO" id="GO:0020037">
    <property type="term" value="F:heme binding"/>
    <property type="evidence" value="ECO:0007669"/>
    <property type="project" value="InterPro"/>
</dbReference>
<evidence type="ECO:0000313" key="14">
    <source>
        <dbReference type="EMBL" id="CCA25531.1"/>
    </source>
</evidence>
<dbReference type="Pfam" id="PF00141">
    <property type="entry name" value="peroxidase"/>
    <property type="match status" value="1"/>
</dbReference>
<reference evidence="14" key="2">
    <citation type="submission" date="2011-02" db="EMBL/GenBank/DDBJ databases">
        <authorList>
            <person name="MacLean D."/>
        </authorList>
    </citation>
    <scope>NUCLEOTIDE SEQUENCE</scope>
</reference>
<feature type="compositionally biased region" description="Basic and acidic residues" evidence="11">
    <location>
        <begin position="297"/>
        <end position="313"/>
    </location>
</feature>
<feature type="region of interest" description="Disordered" evidence="11">
    <location>
        <begin position="292"/>
        <end position="313"/>
    </location>
</feature>
<dbReference type="SUPFAM" id="SSF48113">
    <property type="entry name" value="Heme-dependent peroxidases"/>
    <property type="match status" value="1"/>
</dbReference>
<keyword evidence="9" id="KW-0408">Iron</keyword>
<accession>F0WVT1</accession>
<dbReference type="InterPro" id="IPR044571">
    <property type="entry name" value="P4KG1-8"/>
</dbReference>
<evidence type="ECO:0000256" key="5">
    <source>
        <dbReference type="ARBA" id="ARBA00022741"/>
    </source>
</evidence>
<dbReference type="PANTHER" id="PTHR45800:SF11">
    <property type="entry name" value="PHOSPHATIDYLINOSITOL 3-KINASE-RELATED PROTEIN KINASE"/>
    <property type="match status" value="1"/>
</dbReference>
<evidence type="ECO:0000256" key="1">
    <source>
        <dbReference type="ARBA" id="ARBA00008941"/>
    </source>
</evidence>
<comment type="similarity">
    <text evidence="10">Belongs to the peroxidase family.</text>
</comment>
<dbReference type="Gene3D" id="1.10.520.10">
    <property type="match status" value="1"/>
</dbReference>
<dbReference type="PRINTS" id="PR00459">
    <property type="entry name" value="ASPEROXIDASE"/>
</dbReference>
<dbReference type="FunFam" id="1.10.420.10:FF:000009">
    <property type="entry name" value="Ascorbate peroxidase"/>
    <property type="match status" value="1"/>
</dbReference>
<dbReference type="PROSITE" id="PS50290">
    <property type="entry name" value="PI3_4_KINASE_3"/>
    <property type="match status" value="1"/>
</dbReference>
<evidence type="ECO:0000256" key="8">
    <source>
        <dbReference type="ARBA" id="ARBA00023002"/>
    </source>
</evidence>
<dbReference type="PROSITE" id="PS00435">
    <property type="entry name" value="PEROXIDASE_1"/>
    <property type="match status" value="1"/>
</dbReference>
<evidence type="ECO:0000256" key="4">
    <source>
        <dbReference type="ARBA" id="ARBA00022723"/>
    </source>
</evidence>
<evidence type="ECO:0000256" key="3">
    <source>
        <dbReference type="ARBA" id="ARBA00022679"/>
    </source>
</evidence>
<sequence>MEKAISLKQRHVSASTRRQGERVEVLPETCDRFLRVEANFNWNSEILDTYSSSELKQFQKSESRQSRRSFTLPLHKNSKVMENQREGNSGTKVAKVRCIKVDARLLRPTRASIAGRRNRFTGTEKARKMQTRSTKKIETKTSHRKLTIPKSPNFHYHPQNAVKKSHLSMTSKELLEIRALWKRVDKQKKKNQRYHQSIVSFVQIPASANATDKERFVQTIRSSGSIGIPTVRRPKLTVPIGFDLQIDKRFAHRQKKASLVCERIEEEIKTKPKQIAGETEISNEAENKVRLSNQNLDHFDQKEATSQKNDTKRSDIPMATLKISWREKNDMRRVKVYAVNKTLNDYDSRDIKDWNSLKLDNLKEYICHVSQNIGISPSALQIYYLDDEEEKICVTNDQELEEGLRLSREIAVFNGRQESDSICRIIVEIRNREEKITSNEREAHLEKSRILALLTEMNNLLVTWKAGPEFYQLESDLASILNEEGTQQALLQIFMDPELSTYLSHFLTQVKNGQNIITEMRNAENHRPLDSLASIVITKCPQALARVTRLTDYLKYGPSNSCAYLSSSDFFENVTKKGAEEKEACFAIFQDDVTCPDGTVLPPKYPFDKIWKIRNPGPTRWPQGVRLLCVGGDRLQAPDNVLVPHIAPGNSIEICIRMIAPDQVGRYTGYWRLSTQENVRFGQRIWVDINVIDSNMSLSNCASLTPKLFYPRVTPKQFDDTSVNVVSDIKAETRAEKVKWKTEQCALCEMGFIDSVKNYMLLDAHAGDLSAEYRVTIHHPPSSTLHRLEKVRVSSQLFENKSNKSAKKLGACEGIQQLTLHKVPKASLCLLLLQKVHPQSVKMAIFQRKMSSAQGRPECPSHNTLVLDSSAGQPVELHSLSMQRNRCITNHSLFSLRFTKKPVLLLRTSIQWRVPSLRYSDTKVVHPSPSIVISPFKLDLHPVESVPEASEIDVFETNLTSQVAKIEQVGMEMTSEGCGGVYFVYDKNQREPNKWLAVFKPRDEEYMAAHNPRGYVQEDSIVGKSRHPIQKGLFIGEGAIRERAAYLLDAAYGNFSGVPVTEITKLKLDGHLKEGSLQQFVSSSSSAEDMGTLRFSVSEVHKIGILDLRLFNTDRHAGNVLLSTNASEMNTFLMTPIDHGMCLPSFEHLDGACFDWMSWPQSRLPFLPAEKEHIASIDTQKDASILRNLRIREECITTMRLSTFVLQQCATLDLSLFDIAKIVHRSGNRTEPCLLETLVSAYMKDYTEEDTSSRDFCDTLVEKVTQKLAQTLAEVPKKRKPRSLFIKNLRVNDKGCPVKTAEHVRDVFSRLGFNDRETVALIGAHAVGRAHPELSGFSGPWTKTERTFSNQYFKNLLQVEWKPTEGKSPTQFDNPSKTLMMLPSDMVLIQDKEFRPFVELYAQDQDLFFKDFAAAFQKVTENGVSFEN</sequence>
<evidence type="ECO:0000256" key="9">
    <source>
        <dbReference type="ARBA" id="ARBA00023004"/>
    </source>
</evidence>
<keyword evidence="2" id="KW-0349">Heme</keyword>
<dbReference type="GO" id="GO:0004601">
    <property type="term" value="F:peroxidase activity"/>
    <property type="evidence" value="ECO:0007669"/>
    <property type="project" value="InterPro"/>
</dbReference>
<dbReference type="InterPro" id="IPR002207">
    <property type="entry name" value="Peroxidase_I"/>
</dbReference>
<dbReference type="HOGENOM" id="CLU_256613_0_0_1"/>
<organism evidence="14">
    <name type="scientific">Albugo laibachii Nc14</name>
    <dbReference type="NCBI Taxonomy" id="890382"/>
    <lineage>
        <taxon>Eukaryota</taxon>
        <taxon>Sar</taxon>
        <taxon>Stramenopiles</taxon>
        <taxon>Oomycota</taxon>
        <taxon>Peronosporomycetes</taxon>
        <taxon>Albuginales</taxon>
        <taxon>Albuginaceae</taxon>
        <taxon>Albugo</taxon>
    </lineage>
</organism>
<proteinExistence type="inferred from homology"/>
<reference evidence="14" key="1">
    <citation type="journal article" date="2011" name="PLoS Biol.">
        <title>Gene gain and loss during evolution of obligate parasitism in the white rust pathogen of Arabidopsis thaliana.</title>
        <authorList>
            <person name="Kemen E."/>
            <person name="Gardiner A."/>
            <person name="Schultz-Larsen T."/>
            <person name="Kemen A.C."/>
            <person name="Balmuth A.L."/>
            <person name="Robert-Seilaniantz A."/>
            <person name="Bailey K."/>
            <person name="Holub E."/>
            <person name="Studholme D.J."/>
            <person name="Maclean D."/>
            <person name="Jones J.D."/>
        </authorList>
    </citation>
    <scope>NUCLEOTIDE SEQUENCE</scope>
</reference>
<dbReference type="InterPro" id="IPR032350">
    <property type="entry name" value="Nbr1_FW"/>
</dbReference>
<protein>
    <submittedName>
        <fullName evidence="14">Phosphatidylinositol kinase putative</fullName>
    </submittedName>
</protein>
<keyword evidence="3" id="KW-0808">Transferase</keyword>
<dbReference type="SUPFAM" id="SSF54277">
    <property type="entry name" value="CAD &amp; PB1 domains"/>
    <property type="match status" value="1"/>
</dbReference>
<comment type="similarity">
    <text evidence="1">Belongs to the PI3/PI4-kinase family. Type II PI4K subfamily.</text>
</comment>
<dbReference type="GO" id="GO:0046872">
    <property type="term" value="F:metal ion binding"/>
    <property type="evidence" value="ECO:0007669"/>
    <property type="project" value="UniProtKB-KW"/>
</dbReference>
<dbReference type="PROSITE" id="PS50873">
    <property type="entry name" value="PEROXIDASE_4"/>
    <property type="match status" value="1"/>
</dbReference>
<evidence type="ECO:0000259" key="13">
    <source>
        <dbReference type="PROSITE" id="PS50873"/>
    </source>
</evidence>
<dbReference type="Pfam" id="PF00454">
    <property type="entry name" value="PI3_PI4_kinase"/>
    <property type="match status" value="1"/>
</dbReference>
<evidence type="ECO:0000256" key="7">
    <source>
        <dbReference type="ARBA" id="ARBA00022840"/>
    </source>
</evidence>
<evidence type="ECO:0000256" key="6">
    <source>
        <dbReference type="ARBA" id="ARBA00022777"/>
    </source>
</evidence>
<evidence type="ECO:0000256" key="10">
    <source>
        <dbReference type="RuleBase" id="RU004241"/>
    </source>
</evidence>
<feature type="domain" description="PI3K/PI4K catalytic" evidence="12">
    <location>
        <begin position="968"/>
        <end position="1254"/>
    </location>
</feature>
<keyword evidence="7" id="KW-0067">ATP-binding</keyword>